<dbReference type="AlphaFoldDB" id="A0A3S5AAJ1"/>
<evidence type="ECO:0000313" key="1">
    <source>
        <dbReference type="EMBL" id="VEL31846.1"/>
    </source>
</evidence>
<keyword evidence="2" id="KW-1185">Reference proteome</keyword>
<gene>
    <name evidence="1" type="ORF">PXEA_LOCUS25286</name>
</gene>
<organism evidence="1 2">
    <name type="scientific">Protopolystoma xenopodis</name>
    <dbReference type="NCBI Taxonomy" id="117903"/>
    <lineage>
        <taxon>Eukaryota</taxon>
        <taxon>Metazoa</taxon>
        <taxon>Spiralia</taxon>
        <taxon>Lophotrochozoa</taxon>
        <taxon>Platyhelminthes</taxon>
        <taxon>Monogenea</taxon>
        <taxon>Polyopisthocotylea</taxon>
        <taxon>Polystomatidea</taxon>
        <taxon>Polystomatidae</taxon>
        <taxon>Protopolystoma</taxon>
    </lineage>
</organism>
<comment type="caution">
    <text evidence="1">The sequence shown here is derived from an EMBL/GenBank/DDBJ whole genome shotgun (WGS) entry which is preliminary data.</text>
</comment>
<reference evidence="1" key="1">
    <citation type="submission" date="2018-11" db="EMBL/GenBank/DDBJ databases">
        <authorList>
            <consortium name="Pathogen Informatics"/>
        </authorList>
    </citation>
    <scope>NUCLEOTIDE SEQUENCE</scope>
</reference>
<evidence type="ECO:0000313" key="2">
    <source>
        <dbReference type="Proteomes" id="UP000784294"/>
    </source>
</evidence>
<dbReference type="Proteomes" id="UP000784294">
    <property type="component" value="Unassembled WGS sequence"/>
</dbReference>
<proteinExistence type="predicted"/>
<dbReference type="EMBL" id="CAAALY010127204">
    <property type="protein sequence ID" value="VEL31846.1"/>
    <property type="molecule type" value="Genomic_DNA"/>
</dbReference>
<sequence length="167" mass="18728">MAAVIDLNSLDGRLVVTPSDQLSLVDKFPASVNIFNSANKTLLDKQPVSNSSHIASWLYSEIISQCCASVVQSRLRLTICLLVLLRWQARHCFNQFVASPENRFSRVIQTNVADFEVLSSLGLPDFQERHLRLQSTLIQTIQRLVVTSWLVSSRPVPQMSSSIESEL</sequence>
<protein>
    <submittedName>
        <fullName evidence="1">Uncharacterized protein</fullName>
    </submittedName>
</protein>
<accession>A0A3S5AAJ1</accession>
<name>A0A3S5AAJ1_9PLAT</name>